<dbReference type="InterPro" id="IPR005197">
    <property type="entry name" value="Glyco_hydro_71"/>
</dbReference>
<organism evidence="2 3">
    <name type="scientific">Defluviicoccus vanus</name>
    <dbReference type="NCBI Taxonomy" id="111831"/>
    <lineage>
        <taxon>Bacteria</taxon>
        <taxon>Pseudomonadati</taxon>
        <taxon>Pseudomonadota</taxon>
        <taxon>Alphaproteobacteria</taxon>
        <taxon>Rhodospirillales</taxon>
        <taxon>Rhodospirillaceae</taxon>
        <taxon>Defluviicoccus</taxon>
    </lineage>
</organism>
<protein>
    <recommendedName>
        <fullName evidence="4">Glycosyl hydrolase family 71</fullName>
    </recommendedName>
</protein>
<evidence type="ECO:0000256" key="1">
    <source>
        <dbReference type="SAM" id="SignalP"/>
    </source>
</evidence>
<evidence type="ECO:0008006" key="4">
    <source>
        <dbReference type="Google" id="ProtNLM"/>
    </source>
</evidence>
<reference evidence="2 3" key="1">
    <citation type="submission" date="2020-05" db="EMBL/GenBank/DDBJ databases">
        <title>Complete closed genome sequence of Defluviicoccus vanus.</title>
        <authorList>
            <person name="Bessarab I."/>
            <person name="Arumugam K."/>
            <person name="Maszenan A.M."/>
            <person name="Seviour R.J."/>
            <person name="Williams R.B."/>
        </authorList>
    </citation>
    <scope>NUCLEOTIDE SEQUENCE [LARGE SCALE GENOMIC DNA]</scope>
    <source>
        <strain evidence="2 3">Ben 114</strain>
    </source>
</reference>
<name>A0A7H1N125_9PROT</name>
<dbReference type="Pfam" id="PF03659">
    <property type="entry name" value="Glyco_hydro_71"/>
    <property type="match status" value="1"/>
</dbReference>
<sequence>MPYIVAILAIFCAFTRPSFADAPILPLLPFDRPSLTTLQASDHKACAVWHVWRTSMDNKDPASDQFTLQQMSPTGNNGLYYGSGGRMRQRPLPRPVSSDPQWKIRDMEDDVDRASAIGLDCFFLSLCTISNGSVCWDEFRDLLVAANNRNNGFKIVPMMDVASLMNAGKTGAEIASALASIANNPALMRDKNGHIYIGATNGDLAPLSWWQAIKSNLLQRGIEASYVLTVQAYVKSKPTYMPFADGYGNMGAGTPLSVTDASDRVAELHQLGKIHVTSIKPQDFRPSKFWYLEPNNSVLLRSVLTNAISSGSDWLLFNSWNDRTESHELAPSTGTQYALYDVAAYYITWFKTGSPPPIVRDVLYYFHRIMWTTTPFDPTKQTMAFFRHPSEDKQQPVNEIELLAFLTAPGKLQISLGGKATPQDALAGITSFRIPLAAGKPTFKLIRNGLTKIKLTSAFQIRNTTTWQDLLYRGGGSTRPVVDMVANPPVTQ</sequence>
<keyword evidence="1" id="KW-0732">Signal</keyword>
<dbReference type="GO" id="GO:0051118">
    <property type="term" value="F:glucan endo-1,3-alpha-glucosidase activity"/>
    <property type="evidence" value="ECO:0007669"/>
    <property type="project" value="InterPro"/>
</dbReference>
<proteinExistence type="predicted"/>
<evidence type="ECO:0000313" key="2">
    <source>
        <dbReference type="EMBL" id="QNT69411.1"/>
    </source>
</evidence>
<dbReference type="EMBL" id="CP053923">
    <property type="protein sequence ID" value="QNT69411.1"/>
    <property type="molecule type" value="Genomic_DNA"/>
</dbReference>
<dbReference type="Gene3D" id="3.20.20.80">
    <property type="entry name" value="Glycosidases"/>
    <property type="match status" value="1"/>
</dbReference>
<evidence type="ECO:0000313" key="3">
    <source>
        <dbReference type="Proteomes" id="UP000516369"/>
    </source>
</evidence>
<dbReference type="KEGG" id="dvn:HQ394_08865"/>
<gene>
    <name evidence="2" type="ORF">HQ394_08865</name>
</gene>
<accession>A0A7H1N125</accession>
<keyword evidence="3" id="KW-1185">Reference proteome</keyword>
<dbReference type="Proteomes" id="UP000516369">
    <property type="component" value="Chromosome"/>
</dbReference>
<feature type="signal peptide" evidence="1">
    <location>
        <begin position="1"/>
        <end position="20"/>
    </location>
</feature>
<dbReference type="AlphaFoldDB" id="A0A7H1N125"/>
<feature type="chain" id="PRO_5028801905" description="Glycosyl hydrolase family 71" evidence="1">
    <location>
        <begin position="21"/>
        <end position="492"/>
    </location>
</feature>